<comment type="caution">
    <text evidence="1">The sequence shown here is derived from an EMBL/GenBank/DDBJ whole genome shotgun (WGS) entry which is preliminary data.</text>
</comment>
<organism evidence="1 2">
    <name type="scientific">Candidula unifasciata</name>
    <dbReference type="NCBI Taxonomy" id="100452"/>
    <lineage>
        <taxon>Eukaryota</taxon>
        <taxon>Metazoa</taxon>
        <taxon>Spiralia</taxon>
        <taxon>Lophotrochozoa</taxon>
        <taxon>Mollusca</taxon>
        <taxon>Gastropoda</taxon>
        <taxon>Heterobranchia</taxon>
        <taxon>Euthyneura</taxon>
        <taxon>Panpulmonata</taxon>
        <taxon>Eupulmonata</taxon>
        <taxon>Stylommatophora</taxon>
        <taxon>Helicina</taxon>
        <taxon>Helicoidea</taxon>
        <taxon>Geomitridae</taxon>
        <taxon>Candidula</taxon>
    </lineage>
</organism>
<reference evidence="1" key="1">
    <citation type="submission" date="2021-04" db="EMBL/GenBank/DDBJ databases">
        <authorList>
            <consortium name="Molecular Ecology Group"/>
        </authorList>
    </citation>
    <scope>NUCLEOTIDE SEQUENCE</scope>
</reference>
<dbReference type="AlphaFoldDB" id="A0A8S3Z0K1"/>
<evidence type="ECO:0000313" key="1">
    <source>
        <dbReference type="EMBL" id="CAG5120136.1"/>
    </source>
</evidence>
<keyword evidence="2" id="KW-1185">Reference proteome</keyword>
<sequence>MSSTYSASSLMIGPPPMIKDDIDPNCWNFTYGNWRIQEFYTPNYPGEYLNNTDCVLYLE</sequence>
<dbReference type="OrthoDB" id="9971251at2759"/>
<evidence type="ECO:0000313" key="2">
    <source>
        <dbReference type="Proteomes" id="UP000678393"/>
    </source>
</evidence>
<protein>
    <recommendedName>
        <fullName evidence="3">CUB domain-containing protein</fullName>
    </recommendedName>
</protein>
<gene>
    <name evidence="1" type="ORF">CUNI_LOCUS5694</name>
</gene>
<proteinExistence type="predicted"/>
<dbReference type="Proteomes" id="UP000678393">
    <property type="component" value="Unassembled WGS sequence"/>
</dbReference>
<feature type="non-terminal residue" evidence="1">
    <location>
        <position position="59"/>
    </location>
</feature>
<accession>A0A8S3Z0K1</accession>
<dbReference type="EMBL" id="CAJHNH020000841">
    <property type="protein sequence ID" value="CAG5120136.1"/>
    <property type="molecule type" value="Genomic_DNA"/>
</dbReference>
<evidence type="ECO:0008006" key="3">
    <source>
        <dbReference type="Google" id="ProtNLM"/>
    </source>
</evidence>
<name>A0A8S3Z0K1_9EUPU</name>